<feature type="compositionally biased region" description="Polar residues" evidence="1">
    <location>
        <begin position="263"/>
        <end position="274"/>
    </location>
</feature>
<evidence type="ECO:0000256" key="1">
    <source>
        <dbReference type="SAM" id="MobiDB-lite"/>
    </source>
</evidence>
<dbReference type="RefSeq" id="XP_033569101.1">
    <property type="nucleotide sequence ID" value="XM_033713328.1"/>
</dbReference>
<sequence length="553" mass="60685">MRSSRSEGTPNPPSYIDPRSLMAPPQRNPLTGAPTTTFAAPRMLRTLLPTPQVAAARPDLETTPLDPTMTPAGPSSSLSSHFTYDDTYDDFVFTPQGPDAMDILVTGPAGNTPFLQRAKRAPEDQTSPHRSPGRKRMGEVAREDVATTAADPVSMDASYIAEGAALLSTLAENVLPHESDPSQPKPEVLIYAPGPHTGLSLEETELEYPVFYYDNAPAFKRLFEGDEIREAERYEQAREGGETWEERLRGMNREGFTHRAGNRSRSTSQAQTFVRESVETEGGGGRGGGGRDQDENQRFEHHGAQQSNLGEGQQVDQSEHQSFVQHQDQPSNSNDGQQERHDNDPSPSPRPPISNSVRRMLHARALADPDLKRLITASLTGHATPEERELASRRLKALHHTLTQEQAASEYRAAEMARALEAQKAILKTVDAAAKEQALQSRGFRSTPLRPRPELSREEMVLRFGERATAAHLATKAARAAGADSAEQAAQELETLTRGAPSMEDALYHRRPGRGSARVGSLPEGFTSTPARRAPRSEVVEEPVEMESSWENM</sequence>
<feature type="region of interest" description="Disordered" evidence="1">
    <location>
        <begin position="118"/>
        <end position="140"/>
    </location>
</feature>
<feature type="region of interest" description="Disordered" evidence="1">
    <location>
        <begin position="498"/>
        <end position="553"/>
    </location>
</feature>
<dbReference type="GeneID" id="54454221"/>
<feature type="region of interest" description="Disordered" evidence="1">
    <location>
        <begin position="308"/>
        <end position="355"/>
    </location>
</feature>
<feature type="compositionally biased region" description="Polar residues" evidence="1">
    <location>
        <begin position="308"/>
        <end position="336"/>
    </location>
</feature>
<reference evidence="2 4" key="1">
    <citation type="journal article" date="2020" name="Stud. Mycol.">
        <title>101 Dothideomycetes genomes: a test case for predicting lifestyles and emergence of pathogens.</title>
        <authorList>
            <person name="Haridas S."/>
            <person name="Albert R."/>
            <person name="Binder M."/>
            <person name="Bloem J."/>
            <person name="Labutti K."/>
            <person name="Salamov A."/>
            <person name="Andreopoulos B."/>
            <person name="Baker S."/>
            <person name="Barry K."/>
            <person name="Bills G."/>
            <person name="Bluhm B."/>
            <person name="Cannon C."/>
            <person name="Castanera R."/>
            <person name="Culley D."/>
            <person name="Daum C."/>
            <person name="Ezra D."/>
            <person name="Gonzalez J."/>
            <person name="Henrissat B."/>
            <person name="Kuo A."/>
            <person name="Liang C."/>
            <person name="Lipzen A."/>
            <person name="Lutzoni F."/>
            <person name="Magnuson J."/>
            <person name="Mondo S."/>
            <person name="Nolan M."/>
            <person name="Ohm R."/>
            <person name="Pangilinan J."/>
            <person name="Park H.-J."/>
            <person name="Ramirez L."/>
            <person name="Alfaro M."/>
            <person name="Sun H."/>
            <person name="Tritt A."/>
            <person name="Yoshinaga Y."/>
            <person name="Zwiers L.-H."/>
            <person name="Turgeon B."/>
            <person name="Goodwin S."/>
            <person name="Spatafora J."/>
            <person name="Crous P."/>
            <person name="Grigoriev I."/>
        </authorList>
    </citation>
    <scope>NUCLEOTIDE SEQUENCE</scope>
    <source>
        <strain evidence="2 4">CBS 304.34</strain>
    </source>
</reference>
<proteinExistence type="predicted"/>
<dbReference type="AlphaFoldDB" id="A0A6A6Y2X3"/>
<dbReference type="Proteomes" id="UP000504636">
    <property type="component" value="Unplaced"/>
</dbReference>
<accession>A0A6A6Y2X3</accession>
<feature type="region of interest" description="Disordered" evidence="1">
    <location>
        <begin position="1"/>
        <end position="36"/>
    </location>
</feature>
<feature type="region of interest" description="Disordered" evidence="1">
    <location>
        <begin position="233"/>
        <end position="296"/>
    </location>
</feature>
<organism evidence="2">
    <name type="scientific">Mytilinidion resinicola</name>
    <dbReference type="NCBI Taxonomy" id="574789"/>
    <lineage>
        <taxon>Eukaryota</taxon>
        <taxon>Fungi</taxon>
        <taxon>Dikarya</taxon>
        <taxon>Ascomycota</taxon>
        <taxon>Pezizomycotina</taxon>
        <taxon>Dothideomycetes</taxon>
        <taxon>Pleosporomycetidae</taxon>
        <taxon>Mytilinidiales</taxon>
        <taxon>Mytilinidiaceae</taxon>
        <taxon>Mytilinidion</taxon>
    </lineage>
</organism>
<evidence type="ECO:0000313" key="3">
    <source>
        <dbReference type="Proteomes" id="UP000504636"/>
    </source>
</evidence>
<reference evidence="4" key="3">
    <citation type="submission" date="2025-04" db="UniProtKB">
        <authorList>
            <consortium name="RefSeq"/>
        </authorList>
    </citation>
    <scope>IDENTIFICATION</scope>
    <source>
        <strain evidence="4">CBS 304.34</strain>
    </source>
</reference>
<evidence type="ECO:0000313" key="4">
    <source>
        <dbReference type="RefSeq" id="XP_033569101.1"/>
    </source>
</evidence>
<name>A0A6A6Y2X3_9PEZI</name>
<dbReference type="EMBL" id="MU003725">
    <property type="protein sequence ID" value="KAF2802137.1"/>
    <property type="molecule type" value="Genomic_DNA"/>
</dbReference>
<reference evidence="4" key="2">
    <citation type="submission" date="2020-04" db="EMBL/GenBank/DDBJ databases">
        <authorList>
            <consortium name="NCBI Genome Project"/>
        </authorList>
    </citation>
    <scope>NUCLEOTIDE SEQUENCE</scope>
    <source>
        <strain evidence="4">CBS 304.34</strain>
    </source>
</reference>
<evidence type="ECO:0000313" key="2">
    <source>
        <dbReference type="EMBL" id="KAF2802137.1"/>
    </source>
</evidence>
<feature type="compositionally biased region" description="Basic and acidic residues" evidence="1">
    <location>
        <begin position="233"/>
        <end position="257"/>
    </location>
</feature>
<feature type="region of interest" description="Disordered" evidence="1">
    <location>
        <begin position="51"/>
        <end position="78"/>
    </location>
</feature>
<gene>
    <name evidence="2 4" type="ORF">BDZ99DRAFT_210432</name>
</gene>
<dbReference type="OrthoDB" id="10481623at2759"/>
<protein>
    <submittedName>
        <fullName evidence="2 4">Uncharacterized protein</fullName>
    </submittedName>
</protein>
<keyword evidence="3" id="KW-1185">Reference proteome</keyword>